<feature type="compositionally biased region" description="Basic and acidic residues" evidence="1">
    <location>
        <begin position="379"/>
        <end position="393"/>
    </location>
</feature>
<feature type="compositionally biased region" description="Basic and acidic residues" evidence="1">
    <location>
        <begin position="51"/>
        <end position="70"/>
    </location>
</feature>
<dbReference type="AlphaFoldDB" id="A0A6J4S7Z2"/>
<feature type="non-terminal residue" evidence="2">
    <location>
        <position position="400"/>
    </location>
</feature>
<feature type="compositionally biased region" description="Basic residues" evidence="1">
    <location>
        <begin position="300"/>
        <end position="309"/>
    </location>
</feature>
<evidence type="ECO:0000256" key="1">
    <source>
        <dbReference type="SAM" id="MobiDB-lite"/>
    </source>
</evidence>
<evidence type="ECO:0000313" key="2">
    <source>
        <dbReference type="EMBL" id="CAA9485034.1"/>
    </source>
</evidence>
<accession>A0A6J4S7Z2</accession>
<gene>
    <name evidence="2" type="ORF">AVDCRST_MAG65-1675</name>
</gene>
<feature type="compositionally biased region" description="Basic residues" evidence="1">
    <location>
        <begin position="238"/>
        <end position="252"/>
    </location>
</feature>
<feature type="non-terminal residue" evidence="2">
    <location>
        <position position="1"/>
    </location>
</feature>
<protein>
    <submittedName>
        <fullName evidence="2">Protein translocase subunit SecD / Protein translocase subunit SecF</fullName>
    </submittedName>
</protein>
<feature type="compositionally biased region" description="Low complexity" evidence="1">
    <location>
        <begin position="163"/>
        <end position="172"/>
    </location>
</feature>
<feature type="compositionally biased region" description="Basic residues" evidence="1">
    <location>
        <begin position="260"/>
        <end position="273"/>
    </location>
</feature>
<feature type="compositionally biased region" description="Basic and acidic residues" evidence="1">
    <location>
        <begin position="288"/>
        <end position="299"/>
    </location>
</feature>
<reference evidence="2" key="1">
    <citation type="submission" date="2020-02" db="EMBL/GenBank/DDBJ databases">
        <authorList>
            <person name="Meier V. D."/>
        </authorList>
    </citation>
    <scope>NUCLEOTIDE SEQUENCE</scope>
    <source>
        <strain evidence="2">AVDCRST_MAG65</strain>
    </source>
</reference>
<feature type="compositionally biased region" description="Basic residues" evidence="1">
    <location>
        <begin position="111"/>
        <end position="128"/>
    </location>
</feature>
<feature type="compositionally biased region" description="Basic residues" evidence="1">
    <location>
        <begin position="175"/>
        <end position="185"/>
    </location>
</feature>
<feature type="compositionally biased region" description="Low complexity" evidence="1">
    <location>
        <begin position="12"/>
        <end position="22"/>
    </location>
</feature>
<dbReference type="EMBL" id="CADCVL010000288">
    <property type="protein sequence ID" value="CAA9485034.1"/>
    <property type="molecule type" value="Genomic_DNA"/>
</dbReference>
<feature type="compositionally biased region" description="Basic residues" evidence="1">
    <location>
        <begin position="30"/>
        <end position="41"/>
    </location>
</feature>
<feature type="compositionally biased region" description="Basic and acidic residues" evidence="1">
    <location>
        <begin position="206"/>
        <end position="220"/>
    </location>
</feature>
<feature type="region of interest" description="Disordered" evidence="1">
    <location>
        <begin position="1"/>
        <end position="90"/>
    </location>
</feature>
<sequence>RRARRPRRDAHAAGPRWSAAVGRPRDRRERARLRARPRGVRRLAQQAPDAGARERLQQGGQRDRRLQHHDAARRRPAVLPGLRPGPRLRRHARHRCARLGDLGAARDAGAHRVRAQARLHQQPPRRHRSVDPRAVPHLARGQEAGSAPAHPHLPRHHGGGPRPGRAGHAGARVQLRPRVHRRPGRRVRDQPGALGGRSPVRRRGGRVPDRGRAGDRREPLGAHQRHLRAGGAGDPHGAHRGGRRRRGRQQRAHRPDPRRRAAQQGAHRARHRPDRAAGLPGRALPLDDGGRHGAGDAPRRGARRRHLRLARQADRRRLPRRGADDHRCVGERLRRHDGPRARDLVAAPHPTARAGGERRDHRHRTTHDQHRSGRLLHPRRPDRARRPVADRLRARAAHRP</sequence>
<feature type="region of interest" description="Disordered" evidence="1">
    <location>
        <begin position="107"/>
        <end position="400"/>
    </location>
</feature>
<organism evidence="2">
    <name type="scientific">uncultured Solirubrobacteraceae bacterium</name>
    <dbReference type="NCBI Taxonomy" id="1162706"/>
    <lineage>
        <taxon>Bacteria</taxon>
        <taxon>Bacillati</taxon>
        <taxon>Actinomycetota</taxon>
        <taxon>Thermoleophilia</taxon>
        <taxon>Solirubrobacterales</taxon>
        <taxon>Solirubrobacteraceae</taxon>
        <taxon>environmental samples</taxon>
    </lineage>
</organism>
<proteinExistence type="predicted"/>
<name>A0A6J4S7Z2_9ACTN</name>
<feature type="compositionally biased region" description="Basic and acidic residues" evidence="1">
    <location>
        <begin position="311"/>
        <end position="343"/>
    </location>
</feature>